<proteinExistence type="predicted"/>
<dbReference type="Pfam" id="PF20149">
    <property type="entry name" value="DUF6532"/>
    <property type="match status" value="1"/>
</dbReference>
<keyword evidence="6" id="KW-1185">Reference proteome</keyword>
<organism evidence="5 6">
    <name type="scientific">Leucocoprinus birnbaumii</name>
    <dbReference type="NCBI Taxonomy" id="56174"/>
    <lineage>
        <taxon>Eukaryota</taxon>
        <taxon>Fungi</taxon>
        <taxon>Dikarya</taxon>
        <taxon>Basidiomycota</taxon>
        <taxon>Agaricomycotina</taxon>
        <taxon>Agaricomycetes</taxon>
        <taxon>Agaricomycetidae</taxon>
        <taxon>Agaricales</taxon>
        <taxon>Agaricineae</taxon>
        <taxon>Agaricaceae</taxon>
        <taxon>Leucocoprinus</taxon>
    </lineage>
</organism>
<feature type="region of interest" description="Disordered" evidence="1">
    <location>
        <begin position="125"/>
        <end position="288"/>
    </location>
</feature>
<accession>A0AAD5VI23</accession>
<evidence type="ECO:0000259" key="3">
    <source>
        <dbReference type="Pfam" id="PF20149"/>
    </source>
</evidence>
<feature type="compositionally biased region" description="Acidic residues" evidence="1">
    <location>
        <begin position="152"/>
        <end position="194"/>
    </location>
</feature>
<feature type="region of interest" description="Disordered" evidence="1">
    <location>
        <begin position="59"/>
        <end position="92"/>
    </location>
</feature>
<feature type="compositionally biased region" description="Polar residues" evidence="1">
    <location>
        <begin position="64"/>
        <end position="76"/>
    </location>
</feature>
<protein>
    <submittedName>
        <fullName evidence="5">Uncharacterized protein</fullName>
    </submittedName>
</protein>
<gene>
    <name evidence="5" type="ORF">NP233_g10564</name>
</gene>
<dbReference type="Pfam" id="PF20153">
    <property type="entry name" value="DUF6535"/>
    <property type="match status" value="1"/>
</dbReference>
<feature type="transmembrane region" description="Helical" evidence="2">
    <location>
        <begin position="679"/>
        <end position="706"/>
    </location>
</feature>
<keyword evidence="2" id="KW-0812">Transmembrane</keyword>
<dbReference type="AlphaFoldDB" id="A0AAD5VI23"/>
<feature type="domain" description="DUF6535" evidence="4">
    <location>
        <begin position="556"/>
        <end position="671"/>
    </location>
</feature>
<feature type="domain" description="DUF6532" evidence="3">
    <location>
        <begin position="320"/>
        <end position="535"/>
    </location>
</feature>
<dbReference type="PANTHER" id="PTHR48209:SF2">
    <property type="entry name" value="FI24008P1"/>
    <property type="match status" value="1"/>
</dbReference>
<reference evidence="5" key="1">
    <citation type="submission" date="2022-07" db="EMBL/GenBank/DDBJ databases">
        <title>Genome Sequence of Leucocoprinus birnbaumii.</title>
        <authorList>
            <person name="Buettner E."/>
        </authorList>
    </citation>
    <scope>NUCLEOTIDE SEQUENCE</scope>
    <source>
        <strain evidence="5">VT141</strain>
    </source>
</reference>
<dbReference type="EMBL" id="JANIEX010001097">
    <property type="protein sequence ID" value="KAJ3560851.1"/>
    <property type="molecule type" value="Genomic_DNA"/>
</dbReference>
<dbReference type="InterPro" id="IPR045341">
    <property type="entry name" value="DUF6532"/>
</dbReference>
<name>A0AAD5VI23_9AGAR</name>
<sequence>MSQGAAAKDIAAIKSQCRKMRKASCNANKVLEEEVLVEAGKGPRKAKVKALTTPSWQCDLPAKQTVNQDDSITSRGSAKGTRGQGRKGSKSRLDIKAFDAGIKASNSPCFPLPSLTLSLIDAAAAKATKKNSSKGKACRAVTPSACSKEGDSDNEEEDKDLLEDDNEEDEEEEDEEEEDKEEEDEEEEDEEEEDRNGRASIQFAKERAHFPNDDEGAPGGDSDKENEGQVPRASSSSSTTLPPPPPPQTRPQNSIGTSSPSPPLPPASTAAPAPAPALVPTPAQGTTEAQKLWPPYARIRNGGVRAQTPLIRSLVHAIIDSCEHILVVDHVFPEVQNCEAFHDRAVESTAQDLFERHTNNPQYEVLNSCVHTDNDFRRLALDRLSHAHTLMRAAALIHIAHYKIGDGNLCSERVKLLLLGNSFVYPGHWGQDQNRRDAWVVNTTEAYLSPPIIKTIRRAWFSTPMAFGTQYMAHYKSSNPEKPEREFPISVVALASTAVYAALRMWESGEFVDEPFRGDVFSSFYVTHVQYLETMKKRYPNSFHTLMARLYREVCVKQDPADTTVLLLKTLISIQLNATNPQPNLPIDLDPQVPVTAAAQRINIYNFFSLLREYGQDPCSIPGARHEQLGIRFMRRQGMKKWGVFFILKLLPLILLLSLLPFFAGIIELLRNVDETSTIVASIFIGIATSFILVTTALLALQNFYVHSFPRSKKRSECPYKSPQAWIFYQFFAKPIQLLRYALAKWGGHSPSVDPAVIDVFNLKTWSGYDWLVYRNHSRLPDAISNAGLGIHWLGKLYLQEKDLAEALHKCIQDSSILESLRTILTKRDPLRAESVDESSRWVPPDAAKSPETDLAEIPEAPESINAKVQAHVHSRCHSFPDFGLSSRLSSASFYPGIDCPLVSGNDQTELIPDKTRKTIVNHIIGLLQNNSDINISQLAALDHIVGLEFDSESPDKKLFDAVLKSLRGWAQHDGWSIDDAPQGQGLGAPSKLRPEIYRLYNRVVDMLRRLARSKNC</sequence>
<evidence type="ECO:0000256" key="2">
    <source>
        <dbReference type="SAM" id="Phobius"/>
    </source>
</evidence>
<dbReference type="PANTHER" id="PTHR48209">
    <property type="entry name" value="AGL056WP"/>
    <property type="match status" value="1"/>
</dbReference>
<comment type="caution">
    <text evidence="5">The sequence shown here is derived from an EMBL/GenBank/DDBJ whole genome shotgun (WGS) entry which is preliminary data.</text>
</comment>
<feature type="transmembrane region" description="Helical" evidence="2">
    <location>
        <begin position="642"/>
        <end position="667"/>
    </location>
</feature>
<feature type="compositionally biased region" description="Low complexity" evidence="1">
    <location>
        <begin position="231"/>
        <end position="240"/>
    </location>
</feature>
<dbReference type="Proteomes" id="UP001213000">
    <property type="component" value="Unassembled WGS sequence"/>
</dbReference>
<evidence type="ECO:0000256" key="1">
    <source>
        <dbReference type="SAM" id="MobiDB-lite"/>
    </source>
</evidence>
<evidence type="ECO:0000313" key="5">
    <source>
        <dbReference type="EMBL" id="KAJ3560851.1"/>
    </source>
</evidence>
<feature type="compositionally biased region" description="Low complexity" evidence="1">
    <location>
        <begin position="250"/>
        <end position="259"/>
    </location>
</feature>
<evidence type="ECO:0000313" key="6">
    <source>
        <dbReference type="Proteomes" id="UP001213000"/>
    </source>
</evidence>
<keyword evidence="2" id="KW-0472">Membrane</keyword>
<evidence type="ECO:0000259" key="4">
    <source>
        <dbReference type="Pfam" id="PF20153"/>
    </source>
</evidence>
<dbReference type="InterPro" id="IPR045338">
    <property type="entry name" value="DUF6535"/>
</dbReference>
<feature type="compositionally biased region" description="Basic residues" evidence="1">
    <location>
        <begin position="127"/>
        <end position="137"/>
    </location>
</feature>
<keyword evidence="2" id="KW-1133">Transmembrane helix</keyword>